<evidence type="ECO:0000313" key="5">
    <source>
        <dbReference type="Proteomes" id="UP000541535"/>
    </source>
</evidence>
<dbReference type="GO" id="GO:0009229">
    <property type="term" value="P:thiamine diphosphate biosynthetic process"/>
    <property type="evidence" value="ECO:0007669"/>
    <property type="project" value="UniProtKB-UniPathway"/>
</dbReference>
<protein>
    <recommendedName>
        <fullName evidence="2">hydroxymethylpyrimidine kinase</fullName>
        <ecNumber evidence="2">2.7.1.49</ecNumber>
    </recommendedName>
</protein>
<dbReference type="GO" id="GO:0008902">
    <property type="term" value="F:hydroxymethylpyrimidine kinase activity"/>
    <property type="evidence" value="ECO:0007669"/>
    <property type="project" value="UniProtKB-EC"/>
</dbReference>
<dbReference type="PANTHER" id="PTHR20858:SF17">
    <property type="entry name" value="HYDROXYMETHYLPYRIMIDINE_PHOSPHOMETHYLPYRIMIDINE KINASE THI20-RELATED"/>
    <property type="match status" value="1"/>
</dbReference>
<gene>
    <name evidence="4" type="ORF">FHS03_002179</name>
</gene>
<dbReference type="CDD" id="cd01169">
    <property type="entry name" value="HMPP_kinase"/>
    <property type="match status" value="1"/>
</dbReference>
<dbReference type="InterPro" id="IPR029056">
    <property type="entry name" value="Ribokinase-like"/>
</dbReference>
<accession>A0A7W5B9S9</accession>
<dbReference type="PANTHER" id="PTHR20858">
    <property type="entry name" value="PHOSPHOMETHYLPYRIMIDINE KINASE"/>
    <property type="match status" value="1"/>
</dbReference>
<dbReference type="GO" id="GO:0005829">
    <property type="term" value="C:cytosol"/>
    <property type="evidence" value="ECO:0007669"/>
    <property type="project" value="TreeGrafter"/>
</dbReference>
<evidence type="ECO:0000313" key="4">
    <source>
        <dbReference type="EMBL" id="MBB3119128.1"/>
    </source>
</evidence>
<evidence type="ECO:0000259" key="3">
    <source>
        <dbReference type="Pfam" id="PF08543"/>
    </source>
</evidence>
<dbReference type="SUPFAM" id="SSF53613">
    <property type="entry name" value="Ribokinase-like"/>
    <property type="match status" value="1"/>
</dbReference>
<dbReference type="AlphaFoldDB" id="A0A7W5B9S9"/>
<keyword evidence="4" id="KW-0418">Kinase</keyword>
<dbReference type="UniPathway" id="UPA00060">
    <property type="reaction ID" value="UER00138"/>
</dbReference>
<feature type="domain" description="Pyridoxamine kinase/Phosphomethylpyrimidine kinase" evidence="3">
    <location>
        <begin position="31"/>
        <end position="115"/>
    </location>
</feature>
<dbReference type="InterPro" id="IPR013749">
    <property type="entry name" value="PM/HMP-P_kinase-1"/>
</dbReference>
<dbReference type="RefSeq" id="WP_229426156.1">
    <property type="nucleotide sequence ID" value="NZ_JACHXD010000005.1"/>
</dbReference>
<evidence type="ECO:0000256" key="2">
    <source>
        <dbReference type="ARBA" id="ARBA00012135"/>
    </source>
</evidence>
<dbReference type="Gene3D" id="3.40.1190.20">
    <property type="match status" value="1"/>
</dbReference>
<feature type="domain" description="Pyridoxamine kinase/Phosphomethylpyrimidine kinase" evidence="3">
    <location>
        <begin position="177"/>
        <end position="329"/>
    </location>
</feature>
<dbReference type="GO" id="GO:0009228">
    <property type="term" value="P:thiamine biosynthetic process"/>
    <property type="evidence" value="ECO:0007669"/>
    <property type="project" value="InterPro"/>
</dbReference>
<keyword evidence="5" id="KW-1185">Reference proteome</keyword>
<evidence type="ECO:0000256" key="1">
    <source>
        <dbReference type="ARBA" id="ARBA00004948"/>
    </source>
</evidence>
<dbReference type="GO" id="GO:0008972">
    <property type="term" value="F:phosphomethylpyrimidine kinase activity"/>
    <property type="evidence" value="ECO:0007669"/>
    <property type="project" value="InterPro"/>
</dbReference>
<name>A0A7W5B9S9_9BURK</name>
<comment type="caution">
    <text evidence="4">The sequence shown here is derived from an EMBL/GenBank/DDBJ whole genome shotgun (WGS) entry which is preliminary data.</text>
</comment>
<dbReference type="InterPro" id="IPR004399">
    <property type="entry name" value="HMP/HMP-P_kinase_dom"/>
</dbReference>
<dbReference type="EMBL" id="JACHXD010000005">
    <property type="protein sequence ID" value="MBB3119128.1"/>
    <property type="molecule type" value="Genomic_DNA"/>
</dbReference>
<keyword evidence="4" id="KW-0808">Transferase</keyword>
<sequence>MTSGETPARLGRLGRATHPRRPCVLVFAGADPSGGAGIAADIQAIAALGAHALPVITTLTVQDNDRVHAVLPVEPELVLLQARVLIEKSCIDAVKIGIPGSAANARAIAQIITELRAARRAACRGEAPTVAAESLDMAASAIPLCEQGGDSMDSAQPEAGPPLPADDGWPPGAGFAAPPVVLDPVLASGHGDLLSRDDAVSALAPLLPLVTVLTPNGPEAGALSGVAGPGAEIDPLAHARALRAQGCQHVLITGGHGGGGHVINRWYGPARQQSWSWPRLAGGYHGSGCTLASAVAALLSQGWPVAQALARAQGYTHRALAEAFAIAPGQLIPRR</sequence>
<reference evidence="4 5" key="1">
    <citation type="submission" date="2020-08" db="EMBL/GenBank/DDBJ databases">
        <title>Genomic Encyclopedia of Type Strains, Phase III (KMG-III): the genomes of soil and plant-associated and newly described type strains.</title>
        <authorList>
            <person name="Whitman W."/>
        </authorList>
    </citation>
    <scope>NUCLEOTIDE SEQUENCE [LARGE SCALE GENOMIC DNA]</scope>
    <source>
        <strain evidence="4 5">CECT 8897</strain>
    </source>
</reference>
<comment type="pathway">
    <text evidence="1">Cofactor biosynthesis; thiamine diphosphate biosynthesis.</text>
</comment>
<dbReference type="EC" id="2.7.1.49" evidence="2"/>
<organism evidence="4 5">
    <name type="scientific">Pseudoduganella violacea</name>
    <dbReference type="NCBI Taxonomy" id="1715466"/>
    <lineage>
        <taxon>Bacteria</taxon>
        <taxon>Pseudomonadati</taxon>
        <taxon>Pseudomonadota</taxon>
        <taxon>Betaproteobacteria</taxon>
        <taxon>Burkholderiales</taxon>
        <taxon>Oxalobacteraceae</taxon>
        <taxon>Telluria group</taxon>
        <taxon>Pseudoduganella</taxon>
    </lineage>
</organism>
<dbReference type="Pfam" id="PF08543">
    <property type="entry name" value="Phos_pyr_kin"/>
    <property type="match status" value="2"/>
</dbReference>
<proteinExistence type="predicted"/>
<dbReference type="Proteomes" id="UP000541535">
    <property type="component" value="Unassembled WGS sequence"/>
</dbReference>